<dbReference type="OrthoDB" id="9813737at2"/>
<organism evidence="16 17">
    <name type="scientific">Oceanococcus atlanticus</name>
    <dbReference type="NCBI Taxonomy" id="1317117"/>
    <lineage>
        <taxon>Bacteria</taxon>
        <taxon>Pseudomonadati</taxon>
        <taxon>Pseudomonadota</taxon>
        <taxon>Gammaproteobacteria</taxon>
        <taxon>Chromatiales</taxon>
        <taxon>Oceanococcaceae</taxon>
        <taxon>Oceanococcus</taxon>
    </lineage>
</organism>
<dbReference type="Gene3D" id="1.10.287.910">
    <property type="entry name" value="bacterial mercury transporter, merf"/>
    <property type="match status" value="1"/>
</dbReference>
<keyword evidence="11 15" id="KW-1133">Transmembrane helix</keyword>
<dbReference type="Pfam" id="PF02411">
    <property type="entry name" value="MerT"/>
    <property type="match status" value="1"/>
</dbReference>
<evidence type="ECO:0000256" key="8">
    <source>
        <dbReference type="ARBA" id="ARBA00022692"/>
    </source>
</evidence>
<accession>A0A1Y1SHW6</accession>
<dbReference type="AlphaFoldDB" id="A0A1Y1SHW6"/>
<comment type="caution">
    <text evidence="16">The sequence shown here is derived from an EMBL/GenBank/DDBJ whole genome shotgun (WGS) entry which is preliminary data.</text>
</comment>
<evidence type="ECO:0000256" key="15">
    <source>
        <dbReference type="SAM" id="Phobius"/>
    </source>
</evidence>
<dbReference type="EMBL" id="AQQV01000001">
    <property type="protein sequence ID" value="ORE88789.1"/>
    <property type="molecule type" value="Genomic_DNA"/>
</dbReference>
<gene>
    <name evidence="16" type="ORF">ATO7_02900</name>
</gene>
<evidence type="ECO:0000256" key="10">
    <source>
        <dbReference type="ARBA" id="ARBA00022914"/>
    </source>
</evidence>
<keyword evidence="9" id="KW-0479">Metal-binding</keyword>
<keyword evidence="5" id="KW-0475">Mercuric resistance</keyword>
<evidence type="ECO:0000256" key="2">
    <source>
        <dbReference type="ARBA" id="ARBA00008224"/>
    </source>
</evidence>
<dbReference type="Proteomes" id="UP000192342">
    <property type="component" value="Unassembled WGS sequence"/>
</dbReference>
<dbReference type="STRING" id="1317117.ATO7_02900"/>
<dbReference type="GO" id="GO:0005886">
    <property type="term" value="C:plasma membrane"/>
    <property type="evidence" value="ECO:0007669"/>
    <property type="project" value="UniProtKB-SubCell"/>
</dbReference>
<dbReference type="InterPro" id="IPR003457">
    <property type="entry name" value="Transprt_MerT"/>
</dbReference>
<proteinExistence type="inferred from homology"/>
<evidence type="ECO:0000256" key="13">
    <source>
        <dbReference type="ARBA" id="ARBA00030934"/>
    </source>
</evidence>
<keyword evidence="4" id="KW-0813">Transport</keyword>
<evidence type="ECO:0000256" key="9">
    <source>
        <dbReference type="ARBA" id="ARBA00022723"/>
    </source>
</evidence>
<evidence type="ECO:0000256" key="7">
    <source>
        <dbReference type="ARBA" id="ARBA00022519"/>
    </source>
</evidence>
<evidence type="ECO:0000256" key="11">
    <source>
        <dbReference type="ARBA" id="ARBA00022989"/>
    </source>
</evidence>
<evidence type="ECO:0000256" key="5">
    <source>
        <dbReference type="ARBA" id="ARBA00022466"/>
    </source>
</evidence>
<feature type="transmembrane region" description="Helical" evidence="15">
    <location>
        <begin position="12"/>
        <end position="45"/>
    </location>
</feature>
<evidence type="ECO:0000256" key="3">
    <source>
        <dbReference type="ARBA" id="ARBA00017053"/>
    </source>
</evidence>
<protein>
    <recommendedName>
        <fullName evidence="3">Mercuric transport protein MerT</fullName>
    </recommendedName>
    <alternativeName>
        <fullName evidence="13">Mercury ion transport protein</fullName>
    </alternativeName>
</protein>
<evidence type="ECO:0000256" key="1">
    <source>
        <dbReference type="ARBA" id="ARBA00004429"/>
    </source>
</evidence>
<evidence type="ECO:0000256" key="6">
    <source>
        <dbReference type="ARBA" id="ARBA00022475"/>
    </source>
</evidence>
<keyword evidence="7" id="KW-0997">Cell inner membrane</keyword>
<keyword evidence="12 15" id="KW-0472">Membrane</keyword>
<evidence type="ECO:0000256" key="14">
    <source>
        <dbReference type="ARBA" id="ARBA00045720"/>
    </source>
</evidence>
<feature type="transmembrane region" description="Helical" evidence="15">
    <location>
        <begin position="97"/>
        <end position="116"/>
    </location>
</feature>
<evidence type="ECO:0000256" key="12">
    <source>
        <dbReference type="ARBA" id="ARBA00023136"/>
    </source>
</evidence>
<keyword evidence="10" id="KW-0476">Mercury</keyword>
<name>A0A1Y1SHW6_9GAMM</name>
<feature type="transmembrane region" description="Helical" evidence="15">
    <location>
        <begin position="57"/>
        <end position="74"/>
    </location>
</feature>
<evidence type="ECO:0000256" key="4">
    <source>
        <dbReference type="ARBA" id="ARBA00022448"/>
    </source>
</evidence>
<evidence type="ECO:0000313" key="16">
    <source>
        <dbReference type="EMBL" id="ORE88789.1"/>
    </source>
</evidence>
<keyword evidence="6" id="KW-1003">Cell membrane</keyword>
<sequence>MNESATISGRTAWVQIGAVLAAIGASLCCVAPLVLISIGVGGAWVSSLTALEPYRPILVIATLALLAFSGWQLYRREEDCAPGEACANPAVKRRQRLIFWLITFPVLALLAFPWYAPALL</sequence>
<keyword evidence="17" id="KW-1185">Reference proteome</keyword>
<comment type="similarity">
    <text evidence="2">Belongs to the MerT family.</text>
</comment>
<evidence type="ECO:0000313" key="17">
    <source>
        <dbReference type="Proteomes" id="UP000192342"/>
    </source>
</evidence>
<dbReference type="RefSeq" id="WP_083559405.1">
    <property type="nucleotide sequence ID" value="NZ_AQQV01000001.1"/>
</dbReference>
<comment type="function">
    <text evidence="14">Involved in mercury resistance. Probably transfers a mercuric ion from the periplasmic Hg(2+)-binding protein MerP to the cytoplasmic mercuric reductase MerA.</text>
</comment>
<keyword evidence="8 15" id="KW-0812">Transmembrane</keyword>
<dbReference type="GO" id="GO:0046872">
    <property type="term" value="F:metal ion binding"/>
    <property type="evidence" value="ECO:0007669"/>
    <property type="project" value="UniProtKB-KW"/>
</dbReference>
<dbReference type="GO" id="GO:0015097">
    <property type="term" value="F:mercury ion transmembrane transporter activity"/>
    <property type="evidence" value="ECO:0007669"/>
    <property type="project" value="InterPro"/>
</dbReference>
<comment type="subcellular location">
    <subcellularLocation>
        <location evidence="1">Cell inner membrane</location>
        <topology evidence="1">Multi-pass membrane protein</topology>
    </subcellularLocation>
</comment>
<reference evidence="16 17" key="1">
    <citation type="submission" date="2013-04" db="EMBL/GenBank/DDBJ databases">
        <title>Oceanococcus atlanticus 22II-S10r2 Genome Sequencing.</title>
        <authorList>
            <person name="Lai Q."/>
            <person name="Li G."/>
            <person name="Shao Z."/>
        </authorList>
    </citation>
    <scope>NUCLEOTIDE SEQUENCE [LARGE SCALE GENOMIC DNA]</scope>
    <source>
        <strain evidence="16 17">22II-S10r2</strain>
    </source>
</reference>